<comment type="caution">
    <text evidence="2">The sequence shown here is derived from an EMBL/GenBank/DDBJ whole genome shotgun (WGS) entry which is preliminary data.</text>
</comment>
<feature type="signal peptide" evidence="1">
    <location>
        <begin position="1"/>
        <end position="23"/>
    </location>
</feature>
<dbReference type="Proteomes" id="UP000789570">
    <property type="component" value="Unassembled WGS sequence"/>
</dbReference>
<keyword evidence="1" id="KW-0732">Signal</keyword>
<evidence type="ECO:0000313" key="3">
    <source>
        <dbReference type="Proteomes" id="UP000789570"/>
    </source>
</evidence>
<evidence type="ECO:0000256" key="1">
    <source>
        <dbReference type="SAM" id="SignalP"/>
    </source>
</evidence>
<feature type="chain" id="PRO_5040292993" evidence="1">
    <location>
        <begin position="24"/>
        <end position="117"/>
    </location>
</feature>
<proteinExistence type="predicted"/>
<keyword evidence="3" id="KW-1185">Reference proteome</keyword>
<accession>A0A9N9HK83</accession>
<name>A0A9N9HK83_9GLOM</name>
<organism evidence="2 3">
    <name type="scientific">Funneliformis caledonium</name>
    <dbReference type="NCBI Taxonomy" id="1117310"/>
    <lineage>
        <taxon>Eukaryota</taxon>
        <taxon>Fungi</taxon>
        <taxon>Fungi incertae sedis</taxon>
        <taxon>Mucoromycota</taxon>
        <taxon>Glomeromycotina</taxon>
        <taxon>Glomeromycetes</taxon>
        <taxon>Glomerales</taxon>
        <taxon>Glomeraceae</taxon>
        <taxon>Funneliformis</taxon>
    </lineage>
</organism>
<gene>
    <name evidence="2" type="ORF">FCALED_LOCUS13268</name>
</gene>
<dbReference type="OrthoDB" id="2379571at2759"/>
<evidence type="ECO:0000313" key="2">
    <source>
        <dbReference type="EMBL" id="CAG8696897.1"/>
    </source>
</evidence>
<reference evidence="2" key="1">
    <citation type="submission" date="2021-06" db="EMBL/GenBank/DDBJ databases">
        <authorList>
            <person name="Kallberg Y."/>
            <person name="Tangrot J."/>
            <person name="Rosling A."/>
        </authorList>
    </citation>
    <scope>NUCLEOTIDE SEQUENCE</scope>
    <source>
        <strain evidence="2">UK204</strain>
    </source>
</reference>
<sequence length="117" mass="13498">MFKVLCAITIMQLDGYVLTGCQAICCVMNEKVSESVLYFWTMTEKKRYGDRINIAKANGVLRILEATTASQQHVFTITTKIIEKYNLNSKISLFELSQYTLEFLENLTDDRKRNQAQ</sequence>
<dbReference type="EMBL" id="CAJVPQ010007468">
    <property type="protein sequence ID" value="CAG8696897.1"/>
    <property type="molecule type" value="Genomic_DNA"/>
</dbReference>
<dbReference type="AlphaFoldDB" id="A0A9N9HK83"/>
<protein>
    <submittedName>
        <fullName evidence="2">7366_t:CDS:1</fullName>
    </submittedName>
</protein>